<dbReference type="Proteomes" id="UP000632498">
    <property type="component" value="Unassembled WGS sequence"/>
</dbReference>
<name>A0A917FCU1_9PROT</name>
<comment type="caution">
    <text evidence="2">The sequence shown here is derived from an EMBL/GenBank/DDBJ whole genome shotgun (WGS) entry which is preliminary data.</text>
</comment>
<evidence type="ECO:0000313" key="2">
    <source>
        <dbReference type="EMBL" id="GGF65785.1"/>
    </source>
</evidence>
<evidence type="ECO:0000313" key="3">
    <source>
        <dbReference type="Proteomes" id="UP000632498"/>
    </source>
</evidence>
<dbReference type="AlphaFoldDB" id="A0A917FCU1"/>
<keyword evidence="1" id="KW-0812">Transmembrane</keyword>
<gene>
    <name evidence="2" type="ORF">GCM10011332_19860</name>
</gene>
<protein>
    <submittedName>
        <fullName evidence="2">Uncharacterized protein</fullName>
    </submittedName>
</protein>
<evidence type="ECO:0000256" key="1">
    <source>
        <dbReference type="SAM" id="Phobius"/>
    </source>
</evidence>
<feature type="transmembrane region" description="Helical" evidence="1">
    <location>
        <begin position="6"/>
        <end position="28"/>
    </location>
</feature>
<accession>A0A917FCU1</accession>
<organism evidence="2 3">
    <name type="scientific">Terasakiella brassicae</name>
    <dbReference type="NCBI Taxonomy" id="1634917"/>
    <lineage>
        <taxon>Bacteria</taxon>
        <taxon>Pseudomonadati</taxon>
        <taxon>Pseudomonadota</taxon>
        <taxon>Alphaproteobacteria</taxon>
        <taxon>Rhodospirillales</taxon>
        <taxon>Terasakiellaceae</taxon>
        <taxon>Terasakiella</taxon>
    </lineage>
</organism>
<keyword evidence="3" id="KW-1185">Reference proteome</keyword>
<dbReference type="EMBL" id="BMHV01000012">
    <property type="protein sequence ID" value="GGF65785.1"/>
    <property type="molecule type" value="Genomic_DNA"/>
</dbReference>
<proteinExistence type="predicted"/>
<sequence length="152" mass="17267">MTSDVYWETAGIAAGVSIVINIGGWWINHHLAMNRQKRSEAKDKMTRTIDAIRLFRDKSCEYWAKNGSSPECILIEGEMHSLADDFLTELDALKRQFKCFEFVSGIRLKQAATGYDFADPNRIASNPRCNDIRAKSQSIVTSIEEAFSRSFH</sequence>
<keyword evidence="1" id="KW-0472">Membrane</keyword>
<dbReference type="RefSeq" id="WP_188664379.1">
    <property type="nucleotide sequence ID" value="NZ_BMHV01000012.1"/>
</dbReference>
<reference evidence="2" key="2">
    <citation type="submission" date="2020-09" db="EMBL/GenBank/DDBJ databases">
        <authorList>
            <person name="Sun Q."/>
            <person name="Zhou Y."/>
        </authorList>
    </citation>
    <scope>NUCLEOTIDE SEQUENCE</scope>
    <source>
        <strain evidence="2">CGMCC 1.15254</strain>
    </source>
</reference>
<reference evidence="2" key="1">
    <citation type="journal article" date="2014" name="Int. J. Syst. Evol. Microbiol.">
        <title>Complete genome sequence of Corynebacterium casei LMG S-19264T (=DSM 44701T), isolated from a smear-ripened cheese.</title>
        <authorList>
            <consortium name="US DOE Joint Genome Institute (JGI-PGF)"/>
            <person name="Walter F."/>
            <person name="Albersmeier A."/>
            <person name="Kalinowski J."/>
            <person name="Ruckert C."/>
        </authorList>
    </citation>
    <scope>NUCLEOTIDE SEQUENCE</scope>
    <source>
        <strain evidence="2">CGMCC 1.15254</strain>
    </source>
</reference>
<keyword evidence="1" id="KW-1133">Transmembrane helix</keyword>